<keyword evidence="2" id="KW-0732">Signal</keyword>
<name>A0A9D6L5D8_UNCEI</name>
<dbReference type="SUPFAM" id="SSF55486">
    <property type="entry name" value="Metalloproteases ('zincins'), catalytic domain"/>
    <property type="match status" value="2"/>
</dbReference>
<evidence type="ECO:0000256" key="1">
    <source>
        <dbReference type="SAM" id="MobiDB-lite"/>
    </source>
</evidence>
<feature type="chain" id="PRO_5039654205" evidence="2">
    <location>
        <begin position="29"/>
        <end position="949"/>
    </location>
</feature>
<dbReference type="EMBL" id="JACQAY010000047">
    <property type="protein sequence ID" value="MBI3538921.1"/>
    <property type="molecule type" value="Genomic_DNA"/>
</dbReference>
<keyword evidence="4" id="KW-0482">Metalloprotease</keyword>
<dbReference type="GO" id="GO:0008237">
    <property type="term" value="F:metallopeptidase activity"/>
    <property type="evidence" value="ECO:0007669"/>
    <property type="project" value="UniProtKB-KW"/>
</dbReference>
<protein>
    <submittedName>
        <fullName evidence="4">M6 family metalloprotease domain-containing protein</fullName>
    </submittedName>
</protein>
<accession>A0A9D6L5D8</accession>
<dbReference type="Proteomes" id="UP000807850">
    <property type="component" value="Unassembled WGS sequence"/>
</dbReference>
<dbReference type="NCBIfam" id="TIGR03296">
    <property type="entry name" value="M6dom_TIGR03296"/>
    <property type="match status" value="1"/>
</dbReference>
<sequence length="949" mass="102367">MHNASRVPPLRALLALGGLLVSATPALATMPPYRGAMPPALAQAFADGMFRIRGNPDGLHTSTVQTVWNIPVILAGFADQPISSTIYGGRTPQEFFSTTLFDTTGSTATGSVFDYYRWVSANRIRVVGKVVATVQLPQTKAYYARENWGLPSGPTDQSIYGFVSAALSNADNQVDWTQFDLNHDGYVDMVWVIHSGLPGENTVATDNDLWSSTWRLSDWTGGNFYETHSTVPGAPTVKIKVDRFSVVPEFSGLRVLPQKPCEIGVFAHEFGHALGLPDLYDTSIFGGARNLGPGNWNLMAYGAYGANDTTPEYPAHLGAWSMLYLGWAQSYRPTEDTLLTQGPIETGSPVTELWFQGESNPEHFLIENRQRIGFDRNLVKEGLILYHVDDSVIGFGLPGNRINAGANPGLRIVEADGQYDMVAGRNRGDVHDPFPGSYGRTDIDDDTDPSTRTFRDAVTQTALHQIAFSGTTAHYRVQVRAQGWQPQLIASPGGFDGPLPSSPANRAVQLADGSPVTVTSEMVAGRAQIMLRSRPRYGAWGTPLQVSSSAGSATEPTIATLPGGNDVVVAWADSRLGASQIYYRSRLGGAWTAERRITSLVGDSRSPSIGVDPSGRVHLAWLYTAGATPQVLFMSFGYFSPFGTPITVTDPTAYPDAPVVAVGPDGGSYVLWPDRAVDPATIWFARYLPDSGMSKRNLIAKNSDPEPAVDALVDPAGNLHVVFQVSGASVNQIHYQRRTPDGRIPVPFDTTIVSRSDAIQNPMVRADPLGNLHLAFTNNNAGVQQVRYKHYVTGRGWDFGATEVTRVSDGPWIRPTLLPQGPTDVSILSYGFPGGRTSLAENRRTEPTNAVAVHDVPRTGPPVLELGPNPLRAGTALALRWPPGPVPGRDAIEFYDVSGRRIAAVPLVAGARGSEAQLPGSVTAAWRSGVYFARVRNDAAPATRLVVLR</sequence>
<dbReference type="PANTHER" id="PTHR41775:SF1">
    <property type="entry name" value="PEPTIDASE M6-LIKE DOMAIN-CONTAINING PROTEIN"/>
    <property type="match status" value="1"/>
</dbReference>
<dbReference type="GO" id="GO:0006508">
    <property type="term" value="P:proteolysis"/>
    <property type="evidence" value="ECO:0007669"/>
    <property type="project" value="InterPro"/>
</dbReference>
<reference evidence="4" key="1">
    <citation type="submission" date="2020-07" db="EMBL/GenBank/DDBJ databases">
        <title>Huge and variable diversity of episymbiotic CPR bacteria and DPANN archaea in groundwater ecosystems.</title>
        <authorList>
            <person name="He C.Y."/>
            <person name="Keren R."/>
            <person name="Whittaker M."/>
            <person name="Farag I.F."/>
            <person name="Doudna J."/>
            <person name="Cate J.H.D."/>
            <person name="Banfield J.F."/>
        </authorList>
    </citation>
    <scope>NUCLEOTIDE SEQUENCE</scope>
    <source>
        <strain evidence="4">NC_groundwater_928_Pr1_S-0.2um_72_17</strain>
    </source>
</reference>
<evidence type="ECO:0000313" key="5">
    <source>
        <dbReference type="Proteomes" id="UP000807850"/>
    </source>
</evidence>
<feature type="domain" description="Peptidase M6-like" evidence="3">
    <location>
        <begin position="95"/>
        <end position="309"/>
    </location>
</feature>
<dbReference type="AlphaFoldDB" id="A0A9D6L5D8"/>
<evidence type="ECO:0000256" key="2">
    <source>
        <dbReference type="SAM" id="SignalP"/>
    </source>
</evidence>
<feature type="signal peptide" evidence="2">
    <location>
        <begin position="1"/>
        <end position="28"/>
    </location>
</feature>
<keyword evidence="4" id="KW-0378">Hydrolase</keyword>
<evidence type="ECO:0000259" key="3">
    <source>
        <dbReference type="Pfam" id="PF05547"/>
    </source>
</evidence>
<keyword evidence="4" id="KW-0645">Protease</keyword>
<organism evidence="4 5">
    <name type="scientific">Eiseniibacteriota bacterium</name>
    <dbReference type="NCBI Taxonomy" id="2212470"/>
    <lineage>
        <taxon>Bacteria</taxon>
        <taxon>Candidatus Eiseniibacteriota</taxon>
    </lineage>
</organism>
<dbReference type="SUPFAM" id="SSF89372">
    <property type="entry name" value="Fucose-specific lectin"/>
    <property type="match status" value="1"/>
</dbReference>
<comment type="caution">
    <text evidence="4">The sequence shown here is derived from an EMBL/GenBank/DDBJ whole genome shotgun (WGS) entry which is preliminary data.</text>
</comment>
<dbReference type="InterPro" id="IPR008757">
    <property type="entry name" value="Peptidase_M6-like_domain"/>
</dbReference>
<feature type="region of interest" description="Disordered" evidence="1">
    <location>
        <begin position="426"/>
        <end position="447"/>
    </location>
</feature>
<gene>
    <name evidence="4" type="ORF">HY076_01450</name>
</gene>
<proteinExistence type="predicted"/>
<evidence type="ECO:0000313" key="4">
    <source>
        <dbReference type="EMBL" id="MBI3538921.1"/>
    </source>
</evidence>
<dbReference type="Pfam" id="PF05547">
    <property type="entry name" value="Peptidase_M6"/>
    <property type="match status" value="1"/>
</dbReference>
<dbReference type="PANTHER" id="PTHR41775">
    <property type="entry name" value="SECRETED PROTEIN-RELATED"/>
    <property type="match status" value="1"/>
</dbReference>